<dbReference type="PANTHER" id="PTHR30304">
    <property type="entry name" value="D-TAGATOSE-1,6-BISPHOSPHATE ALDOLASE"/>
    <property type="match status" value="1"/>
</dbReference>
<name>A0A1F5HY92_9BACT</name>
<dbReference type="PIRSF" id="PIRSF001359">
    <property type="entry name" value="F_bP_aldolase_II"/>
    <property type="match status" value="1"/>
</dbReference>
<dbReference type="InterPro" id="IPR013785">
    <property type="entry name" value="Aldolase_TIM"/>
</dbReference>
<dbReference type="Gene3D" id="3.20.20.70">
    <property type="entry name" value="Aldolase class I"/>
    <property type="match status" value="1"/>
</dbReference>
<keyword evidence="3" id="KW-0479">Metal-binding</keyword>
<dbReference type="GO" id="GO:0008270">
    <property type="term" value="F:zinc ion binding"/>
    <property type="evidence" value="ECO:0007669"/>
    <property type="project" value="InterPro"/>
</dbReference>
<dbReference type="InterPro" id="IPR000771">
    <property type="entry name" value="FBA_II"/>
</dbReference>
<dbReference type="EMBL" id="MFBS01000024">
    <property type="protein sequence ID" value="OGE09152.1"/>
    <property type="molecule type" value="Genomic_DNA"/>
</dbReference>
<evidence type="ECO:0008006" key="6">
    <source>
        <dbReference type="Google" id="ProtNLM"/>
    </source>
</evidence>
<feature type="binding site" evidence="3">
    <location>
        <position position="132"/>
    </location>
    <ligand>
        <name>Zn(2+)</name>
        <dbReference type="ChEBI" id="CHEBI:29105"/>
        <label>2</label>
    </ligand>
</feature>
<protein>
    <recommendedName>
        <fullName evidence="6">Tagatose-bisphosphate aldolase</fullName>
    </recommendedName>
</protein>
<keyword evidence="3" id="KW-0862">Zinc</keyword>
<dbReference type="AlphaFoldDB" id="A0A1F5HY92"/>
<reference evidence="4 5" key="1">
    <citation type="journal article" date="2016" name="Nat. Commun.">
        <title>Thousands of microbial genomes shed light on interconnected biogeochemical processes in an aquifer system.</title>
        <authorList>
            <person name="Anantharaman K."/>
            <person name="Brown C.T."/>
            <person name="Hug L.A."/>
            <person name="Sharon I."/>
            <person name="Castelle C.J."/>
            <person name="Probst A.J."/>
            <person name="Thomas B.C."/>
            <person name="Singh A."/>
            <person name="Wilkins M.J."/>
            <person name="Karaoz U."/>
            <person name="Brodie E.L."/>
            <person name="Williams K.H."/>
            <person name="Hubbard S.S."/>
            <person name="Banfield J.F."/>
        </authorList>
    </citation>
    <scope>NUCLEOTIDE SEQUENCE [LARGE SCALE GENOMIC DNA]</scope>
</reference>
<feature type="binding site" evidence="3">
    <location>
        <position position="182"/>
    </location>
    <ligand>
        <name>Zn(2+)</name>
        <dbReference type="ChEBI" id="CHEBI:29105"/>
        <label>1</label>
        <note>catalytic</note>
    </ligand>
</feature>
<evidence type="ECO:0000256" key="3">
    <source>
        <dbReference type="PIRSR" id="PIRSR001359-3"/>
    </source>
</evidence>
<organism evidence="4 5">
    <name type="scientific">Candidatus Curtissbacteria bacterium RIFCSPLOWO2_01_FULL_42_26</name>
    <dbReference type="NCBI Taxonomy" id="1797729"/>
    <lineage>
        <taxon>Bacteria</taxon>
        <taxon>Candidatus Curtissiibacteriota</taxon>
    </lineage>
</organism>
<sequence length="288" mass="31793">MTARDWFEKARKENFAIGAFNVDSLEIFKGICLGAKNKKSPVMVEFSPGEVSYFGLKDIVDMVINAREEYKIPILLNLDHGKPAELVKQAIEQPGFDDIHFDGSDLDFGENIHETREIVSKAHSKGLLVEGETDKIAGSSEVHEEEVNIEALKGLYTDVKRATRFVQETKVDIYAPFFGNLHGTFPTQPDLDMGLITNLAQALGETFLSLHGASGIPAVQVKQAIKVGKIVKVNINTELRIAYRDALAAQIEKEPPQYKVYDYSDEIVLTVAAVVEDKIDVLGSGGRV</sequence>
<dbReference type="PANTHER" id="PTHR30304:SF0">
    <property type="entry name" value="D-TAGATOSE-1,6-BISPHOSPHATE ALDOLASE SUBUNIT GATY-RELATED"/>
    <property type="match status" value="1"/>
</dbReference>
<gene>
    <name evidence="4" type="ORF">A3A60_01215</name>
</gene>
<dbReference type="GO" id="GO:0005975">
    <property type="term" value="P:carbohydrate metabolic process"/>
    <property type="evidence" value="ECO:0007669"/>
    <property type="project" value="InterPro"/>
</dbReference>
<evidence type="ECO:0000256" key="1">
    <source>
        <dbReference type="PIRSR" id="PIRSR001359-1"/>
    </source>
</evidence>
<comment type="cofactor">
    <cofactor evidence="3">
        <name>Zn(2+)</name>
        <dbReference type="ChEBI" id="CHEBI:29105"/>
    </cofactor>
    <text evidence="3">Binds 2 Zn(2+) ions per subunit. One is catalytic and the other provides a structural contribution.</text>
</comment>
<evidence type="ECO:0000313" key="4">
    <source>
        <dbReference type="EMBL" id="OGE09152.1"/>
    </source>
</evidence>
<dbReference type="Pfam" id="PF01116">
    <property type="entry name" value="F_bP_aldolase"/>
    <property type="match status" value="1"/>
</dbReference>
<dbReference type="Proteomes" id="UP000179227">
    <property type="component" value="Unassembled WGS sequence"/>
</dbReference>
<feature type="binding site" evidence="3">
    <location>
        <position position="102"/>
    </location>
    <ligand>
        <name>Zn(2+)</name>
        <dbReference type="ChEBI" id="CHEBI:29105"/>
        <label>2</label>
    </ligand>
</feature>
<feature type="binding site" evidence="3">
    <location>
        <position position="211"/>
    </location>
    <ligand>
        <name>Zn(2+)</name>
        <dbReference type="ChEBI" id="CHEBI:29105"/>
        <label>1</label>
        <note>catalytic</note>
    </ligand>
</feature>
<proteinExistence type="predicted"/>
<dbReference type="SUPFAM" id="SSF51569">
    <property type="entry name" value="Aldolase"/>
    <property type="match status" value="1"/>
</dbReference>
<feature type="binding site" evidence="2">
    <location>
        <begin position="212"/>
        <end position="214"/>
    </location>
    <ligand>
        <name>dihydroxyacetone phosphate</name>
        <dbReference type="ChEBI" id="CHEBI:57642"/>
    </ligand>
</feature>
<feature type="binding site" evidence="3">
    <location>
        <position position="80"/>
    </location>
    <ligand>
        <name>Zn(2+)</name>
        <dbReference type="ChEBI" id="CHEBI:29105"/>
        <label>1</label>
        <note>catalytic</note>
    </ligand>
</feature>
<evidence type="ECO:0000313" key="5">
    <source>
        <dbReference type="Proteomes" id="UP000179227"/>
    </source>
</evidence>
<dbReference type="STRING" id="1797729.A3A60_01215"/>
<evidence type="ECO:0000256" key="2">
    <source>
        <dbReference type="PIRSR" id="PIRSR001359-2"/>
    </source>
</evidence>
<dbReference type="GO" id="GO:0016832">
    <property type="term" value="F:aldehyde-lyase activity"/>
    <property type="evidence" value="ECO:0007669"/>
    <property type="project" value="InterPro"/>
</dbReference>
<feature type="binding site" evidence="2">
    <location>
        <position position="183"/>
    </location>
    <ligand>
        <name>dihydroxyacetone phosphate</name>
        <dbReference type="ChEBI" id="CHEBI:57642"/>
    </ligand>
</feature>
<accession>A0A1F5HY92</accession>
<feature type="active site" description="Proton donor" evidence="1">
    <location>
        <position position="79"/>
    </location>
</feature>
<dbReference type="InterPro" id="IPR050246">
    <property type="entry name" value="Class_II_FBP_aldolase"/>
</dbReference>
<feature type="binding site" evidence="2">
    <location>
        <begin position="234"/>
        <end position="237"/>
    </location>
    <ligand>
        <name>dihydroxyacetone phosphate</name>
        <dbReference type="ChEBI" id="CHEBI:57642"/>
    </ligand>
</feature>
<comment type="caution">
    <text evidence="4">The sequence shown here is derived from an EMBL/GenBank/DDBJ whole genome shotgun (WGS) entry which is preliminary data.</text>
</comment>